<dbReference type="InterPro" id="IPR000891">
    <property type="entry name" value="PYR_CT"/>
</dbReference>
<keyword evidence="3 5" id="KW-0456">Lyase</keyword>
<evidence type="ECO:0000256" key="2">
    <source>
        <dbReference type="ARBA" id="ARBA00022723"/>
    </source>
</evidence>
<dbReference type="PANTHER" id="PTHR42738:SF7">
    <property type="entry name" value="HYDROXYMETHYLGLUTARYL-COA LYASE"/>
    <property type="match status" value="1"/>
</dbReference>
<name>A0A136A5C6_9ALTE</name>
<keyword evidence="2" id="KW-0479">Metal-binding</keyword>
<dbReference type="GO" id="GO:0004419">
    <property type="term" value="F:hydroxymethylglutaryl-CoA lyase activity"/>
    <property type="evidence" value="ECO:0007669"/>
    <property type="project" value="TreeGrafter"/>
</dbReference>
<dbReference type="STRING" id="1799789.AX660_10820"/>
<accession>A0A136A5C6</accession>
<evidence type="ECO:0000256" key="3">
    <source>
        <dbReference type="ARBA" id="ARBA00023239"/>
    </source>
</evidence>
<dbReference type="InterPro" id="IPR043594">
    <property type="entry name" value="HMGL"/>
</dbReference>
<evidence type="ECO:0000256" key="1">
    <source>
        <dbReference type="ARBA" id="ARBA00009405"/>
    </source>
</evidence>
<dbReference type="EMBL" id="LSNE01000003">
    <property type="protein sequence ID" value="KXI30448.1"/>
    <property type="molecule type" value="Genomic_DNA"/>
</dbReference>
<keyword evidence="6" id="KW-1185">Reference proteome</keyword>
<dbReference type="PROSITE" id="PS50991">
    <property type="entry name" value="PYR_CT"/>
    <property type="match status" value="1"/>
</dbReference>
<dbReference type="NCBIfam" id="NF004283">
    <property type="entry name" value="PRK05692.1"/>
    <property type="match status" value="1"/>
</dbReference>
<feature type="domain" description="Pyruvate carboxyltransferase" evidence="4">
    <location>
        <begin position="5"/>
        <end position="275"/>
    </location>
</feature>
<comment type="caution">
    <text evidence="5">The sequence shown here is derived from an EMBL/GenBank/DDBJ whole genome shotgun (WGS) entry which is preliminary data.</text>
</comment>
<evidence type="ECO:0000313" key="6">
    <source>
        <dbReference type="Proteomes" id="UP000070299"/>
    </source>
</evidence>
<dbReference type="Proteomes" id="UP000070299">
    <property type="component" value="Unassembled WGS sequence"/>
</dbReference>
<dbReference type="CDD" id="cd07938">
    <property type="entry name" value="DRE_TIM_HMGL"/>
    <property type="match status" value="1"/>
</dbReference>
<dbReference type="Pfam" id="PF00682">
    <property type="entry name" value="HMGL-like"/>
    <property type="match status" value="1"/>
</dbReference>
<dbReference type="FunFam" id="3.20.20.70:FF:000071">
    <property type="entry name" value="Hydroxymethylglutaryl-CoA lyase"/>
    <property type="match status" value="1"/>
</dbReference>
<dbReference type="InterPro" id="IPR013785">
    <property type="entry name" value="Aldolase_TIM"/>
</dbReference>
<evidence type="ECO:0000259" key="4">
    <source>
        <dbReference type="PROSITE" id="PS50991"/>
    </source>
</evidence>
<comment type="similarity">
    <text evidence="1">Belongs to the HMG-CoA lyase family.</text>
</comment>
<dbReference type="PANTHER" id="PTHR42738">
    <property type="entry name" value="HYDROXYMETHYLGLUTARYL-COA LYASE"/>
    <property type="match status" value="1"/>
</dbReference>
<reference evidence="6" key="1">
    <citation type="submission" date="2016-02" db="EMBL/GenBank/DDBJ databases">
        <authorList>
            <person name="Schultz-Johansen M."/>
            <person name="Glaring M.A."/>
            <person name="Bech P.K."/>
            <person name="Stougaard P."/>
        </authorList>
    </citation>
    <scope>NUCLEOTIDE SEQUENCE [LARGE SCALE GENOMIC DNA]</scope>
    <source>
        <strain evidence="6">S66</strain>
    </source>
</reference>
<organism evidence="5 6">
    <name type="scientific">Paraglaciecola hydrolytica</name>
    <dbReference type="NCBI Taxonomy" id="1799789"/>
    <lineage>
        <taxon>Bacteria</taxon>
        <taxon>Pseudomonadati</taxon>
        <taxon>Pseudomonadota</taxon>
        <taxon>Gammaproteobacteria</taxon>
        <taxon>Alteromonadales</taxon>
        <taxon>Alteromonadaceae</taxon>
        <taxon>Paraglaciecola</taxon>
    </lineage>
</organism>
<dbReference type="RefSeq" id="WP_068374931.1">
    <property type="nucleotide sequence ID" value="NZ_LSNE01000003.1"/>
</dbReference>
<gene>
    <name evidence="5" type="ORF">AX660_10820</name>
</gene>
<dbReference type="Gene3D" id="3.20.20.70">
    <property type="entry name" value="Aldolase class I"/>
    <property type="match status" value="1"/>
</dbReference>
<dbReference type="OrthoDB" id="9784013at2"/>
<evidence type="ECO:0000313" key="5">
    <source>
        <dbReference type="EMBL" id="KXI30448.1"/>
    </source>
</evidence>
<proteinExistence type="inferred from homology"/>
<sequence>MTEFVRINDVGPRDGLQNQATILSPAQRLELIHALVVAGLPAIEVGSFVSPKAVPAMAGASEIVTSLNKDGVNKQAYLQSLIPNQKGYELAKEAGAEAVLLVVCATETMNQKNVRMSIYDGLAQAQDIISQAKTDKIDVLTCIAVAWECPFEGKTSPKVVIDLAAKLAGFGAKELVIADTIGAATPKSVFSLMSELSKQHSQHSLACHFHDTRAMGLANVYAALEAGIRRFDASVGGLGGCPFAPGATGNVATEDVVMMLHQMGFNTGIDLEKLMAVGQLAGQMTHTQTGGRAHNWRQLQLDKGKALF</sequence>
<dbReference type="GO" id="GO:0046951">
    <property type="term" value="P:ketone body biosynthetic process"/>
    <property type="evidence" value="ECO:0007669"/>
    <property type="project" value="TreeGrafter"/>
</dbReference>
<dbReference type="GO" id="GO:0046872">
    <property type="term" value="F:metal ion binding"/>
    <property type="evidence" value="ECO:0007669"/>
    <property type="project" value="UniProtKB-KW"/>
</dbReference>
<dbReference type="GO" id="GO:0006552">
    <property type="term" value="P:L-leucine catabolic process"/>
    <property type="evidence" value="ECO:0007669"/>
    <property type="project" value="TreeGrafter"/>
</dbReference>
<protein>
    <submittedName>
        <fullName evidence="5">Hydroxymethylglutaryl-CoA lyase</fullName>
    </submittedName>
</protein>
<dbReference type="AlphaFoldDB" id="A0A136A5C6"/>
<dbReference type="SUPFAM" id="SSF51569">
    <property type="entry name" value="Aldolase"/>
    <property type="match status" value="1"/>
</dbReference>